<dbReference type="Proteomes" id="UP000323632">
    <property type="component" value="Unassembled WGS sequence"/>
</dbReference>
<keyword evidence="4" id="KW-1185">Reference proteome</keyword>
<dbReference type="SUPFAM" id="SSF89919">
    <property type="entry name" value="Ribosome-binding factor A, RbfA"/>
    <property type="match status" value="1"/>
</dbReference>
<comment type="similarity">
    <text evidence="2">Belongs to the RbfA family.</text>
</comment>
<dbReference type="PANTHER" id="PTHR33515:SF1">
    <property type="entry name" value="RIBOSOME-BINDING FACTOR A, CHLOROPLASTIC-RELATED"/>
    <property type="match status" value="1"/>
</dbReference>
<proteinExistence type="inferred from homology"/>
<dbReference type="NCBIfam" id="TIGR00082">
    <property type="entry name" value="rbfA"/>
    <property type="match status" value="1"/>
</dbReference>
<comment type="function">
    <text evidence="2">One of several proteins that assist in the late maturation steps of the functional core of the 30S ribosomal subunit. Associates with free 30S ribosomal subunits (but not with 30S subunits that are part of 70S ribosomes or polysomes). Required for efficient processing of 16S rRNA. May interact with the 5'-terminal helix region of 16S rRNA.</text>
</comment>
<dbReference type="PANTHER" id="PTHR33515">
    <property type="entry name" value="RIBOSOME-BINDING FACTOR A, CHLOROPLASTIC-RELATED"/>
    <property type="match status" value="1"/>
</dbReference>
<dbReference type="GO" id="GO:0030490">
    <property type="term" value="P:maturation of SSU-rRNA"/>
    <property type="evidence" value="ECO:0007669"/>
    <property type="project" value="UniProtKB-UniRule"/>
</dbReference>
<evidence type="ECO:0000256" key="2">
    <source>
        <dbReference type="HAMAP-Rule" id="MF_00003"/>
    </source>
</evidence>
<organism evidence="3 4">
    <name type="scientific">Taibaiella lutea</name>
    <dbReference type="NCBI Taxonomy" id="2608001"/>
    <lineage>
        <taxon>Bacteria</taxon>
        <taxon>Pseudomonadati</taxon>
        <taxon>Bacteroidota</taxon>
        <taxon>Chitinophagia</taxon>
        <taxon>Chitinophagales</taxon>
        <taxon>Chitinophagaceae</taxon>
        <taxon>Taibaiella</taxon>
    </lineage>
</organism>
<dbReference type="EMBL" id="VWSH01000004">
    <property type="protein sequence ID" value="KAA5532353.1"/>
    <property type="molecule type" value="Genomic_DNA"/>
</dbReference>
<evidence type="ECO:0000256" key="1">
    <source>
        <dbReference type="ARBA" id="ARBA00022517"/>
    </source>
</evidence>
<dbReference type="Pfam" id="PF02033">
    <property type="entry name" value="RBFA"/>
    <property type="match status" value="1"/>
</dbReference>
<evidence type="ECO:0000313" key="4">
    <source>
        <dbReference type="Proteomes" id="UP000323632"/>
    </source>
</evidence>
<comment type="caution">
    <text evidence="3">The sequence shown here is derived from an EMBL/GenBank/DDBJ whole genome shotgun (WGS) entry which is preliminary data.</text>
</comment>
<dbReference type="GO" id="GO:0005829">
    <property type="term" value="C:cytosol"/>
    <property type="evidence" value="ECO:0007669"/>
    <property type="project" value="TreeGrafter"/>
</dbReference>
<gene>
    <name evidence="2 3" type="primary">rbfA</name>
    <name evidence="3" type="ORF">F0919_16295</name>
</gene>
<reference evidence="3 4" key="1">
    <citation type="submission" date="2019-09" db="EMBL/GenBank/DDBJ databases">
        <title>Genome sequence and assembly of Taibaiella sp.</title>
        <authorList>
            <person name="Chhetri G."/>
        </authorList>
    </citation>
    <scope>NUCLEOTIDE SEQUENCE [LARGE SCALE GENOMIC DNA]</scope>
    <source>
        <strain evidence="3 4">KVB11</strain>
    </source>
</reference>
<keyword evidence="1 2" id="KW-0690">Ribosome biogenesis</keyword>
<sequence length="118" mass="13840">MEESKRQKQVARLIQEEITPIFQKHGLNMIQGGMVSISKIMVTPDLLEARIHLSFFKITDTKAVMSLIKEKMGELRRDLGNKLRHQLRRIPELQFFEDDTLDHVSKIEDLLNKIKNEQ</sequence>
<dbReference type="HAMAP" id="MF_00003">
    <property type="entry name" value="RbfA"/>
    <property type="match status" value="1"/>
</dbReference>
<protein>
    <recommendedName>
        <fullName evidence="2">Ribosome-binding factor A</fullName>
    </recommendedName>
</protein>
<dbReference type="InterPro" id="IPR023799">
    <property type="entry name" value="RbfA_dom_sf"/>
</dbReference>
<comment type="subcellular location">
    <subcellularLocation>
        <location evidence="2">Cytoplasm</location>
    </subcellularLocation>
</comment>
<comment type="subunit">
    <text evidence="2">Monomer. Binds 30S ribosomal subunits, but not 50S ribosomal subunits or 70S ribosomes.</text>
</comment>
<dbReference type="AlphaFoldDB" id="A0A5M6CBJ1"/>
<keyword evidence="2" id="KW-0963">Cytoplasm</keyword>
<dbReference type="InterPro" id="IPR015946">
    <property type="entry name" value="KH_dom-like_a/b"/>
</dbReference>
<name>A0A5M6CBJ1_9BACT</name>
<evidence type="ECO:0000313" key="3">
    <source>
        <dbReference type="EMBL" id="KAA5532353.1"/>
    </source>
</evidence>
<dbReference type="RefSeq" id="WP_150033856.1">
    <property type="nucleotide sequence ID" value="NZ_VWSH01000004.1"/>
</dbReference>
<accession>A0A5M6CBJ1</accession>
<dbReference type="Gene3D" id="3.30.300.20">
    <property type="match status" value="1"/>
</dbReference>
<dbReference type="InterPro" id="IPR000238">
    <property type="entry name" value="RbfA"/>
</dbReference>
<dbReference type="GO" id="GO:0043024">
    <property type="term" value="F:ribosomal small subunit binding"/>
    <property type="evidence" value="ECO:0007669"/>
    <property type="project" value="TreeGrafter"/>
</dbReference>